<protein>
    <submittedName>
        <fullName evidence="5">17.5 kDa class I heat shock protein</fullName>
    </submittedName>
</protein>
<gene>
    <name evidence="5" type="ORF">D0Y65_042132</name>
</gene>
<dbReference type="InterPro" id="IPR031107">
    <property type="entry name" value="Small_HSP"/>
</dbReference>
<reference evidence="5 6" key="1">
    <citation type="submission" date="2018-09" db="EMBL/GenBank/DDBJ databases">
        <title>A high-quality reference genome of wild soybean provides a powerful tool to mine soybean genomes.</title>
        <authorList>
            <person name="Xie M."/>
            <person name="Chung C.Y.L."/>
            <person name="Li M.-W."/>
            <person name="Wong F.-L."/>
            <person name="Chan T.-F."/>
            <person name="Lam H.-M."/>
        </authorList>
    </citation>
    <scope>NUCLEOTIDE SEQUENCE [LARGE SCALE GENOMIC DNA]</scope>
    <source>
        <strain evidence="6">cv. W05</strain>
        <tissue evidence="5">Hypocotyl of etiolated seedlings</tissue>
    </source>
</reference>
<feature type="domain" description="SHSP" evidence="4">
    <location>
        <begin position="28"/>
        <end position="148"/>
    </location>
</feature>
<sequence>MSLFAPLLLNQSDPFDHFRALLGGNSESLDLGAYTQMDWKETLDAHVFEIDLPGFAKEDVKLGVKENRVLCIKAEKKAEQEEQEEKTKLKWHCRERRSSGVVSREFRLPENSKVDGVRASMCDGVLTVTVPKDESETLKKHKKEVQIFEEDGEGVAPKGIGRFVCCKS</sequence>
<dbReference type="Gene3D" id="2.60.40.790">
    <property type="match status" value="1"/>
</dbReference>
<evidence type="ECO:0000256" key="3">
    <source>
        <dbReference type="RuleBase" id="RU003616"/>
    </source>
</evidence>
<dbReference type="InterPro" id="IPR008978">
    <property type="entry name" value="HSP20-like_chaperone"/>
</dbReference>
<dbReference type="PANTHER" id="PTHR11527">
    <property type="entry name" value="HEAT-SHOCK PROTEIN 20 FAMILY MEMBER"/>
    <property type="match status" value="1"/>
</dbReference>
<keyword evidence="1 5" id="KW-0346">Stress response</keyword>
<dbReference type="Pfam" id="PF00011">
    <property type="entry name" value="HSP20"/>
    <property type="match status" value="1"/>
</dbReference>
<dbReference type="EMBL" id="QZWG01000015">
    <property type="protein sequence ID" value="RZB66370.1"/>
    <property type="molecule type" value="Genomic_DNA"/>
</dbReference>
<dbReference type="Gramene" id="XM_028345747.1">
    <property type="protein sequence ID" value="XP_028201548.1"/>
    <property type="gene ID" value="LOC114385708"/>
</dbReference>
<dbReference type="PROSITE" id="PS01031">
    <property type="entry name" value="SHSP"/>
    <property type="match status" value="1"/>
</dbReference>
<comment type="caution">
    <text evidence="5">The sequence shown here is derived from an EMBL/GenBank/DDBJ whole genome shotgun (WGS) entry which is preliminary data.</text>
</comment>
<evidence type="ECO:0000256" key="2">
    <source>
        <dbReference type="PROSITE-ProRule" id="PRU00285"/>
    </source>
</evidence>
<dbReference type="InterPro" id="IPR002068">
    <property type="entry name" value="A-crystallin/Hsp20_dom"/>
</dbReference>
<evidence type="ECO:0000259" key="4">
    <source>
        <dbReference type="PROSITE" id="PS01031"/>
    </source>
</evidence>
<name>A0A445GYM9_GLYSO</name>
<proteinExistence type="inferred from homology"/>
<evidence type="ECO:0000313" key="5">
    <source>
        <dbReference type="EMBL" id="RZB66370.1"/>
    </source>
</evidence>
<accession>A0A445GYM9</accession>
<dbReference type="SUPFAM" id="SSF49764">
    <property type="entry name" value="HSP20-like chaperones"/>
    <property type="match status" value="1"/>
</dbReference>
<dbReference type="SMR" id="A0A445GYM9"/>
<comment type="similarity">
    <text evidence="2 3">Belongs to the small heat shock protein (HSP20) family.</text>
</comment>
<dbReference type="FunFam" id="2.60.40.790:FF:000053">
    <property type="entry name" value="17.5 kDa class I heat shock protein"/>
    <property type="match status" value="1"/>
</dbReference>
<organism evidence="5 6">
    <name type="scientific">Glycine soja</name>
    <name type="common">Wild soybean</name>
    <dbReference type="NCBI Taxonomy" id="3848"/>
    <lineage>
        <taxon>Eukaryota</taxon>
        <taxon>Viridiplantae</taxon>
        <taxon>Streptophyta</taxon>
        <taxon>Embryophyta</taxon>
        <taxon>Tracheophyta</taxon>
        <taxon>Spermatophyta</taxon>
        <taxon>Magnoliopsida</taxon>
        <taxon>eudicotyledons</taxon>
        <taxon>Gunneridae</taxon>
        <taxon>Pentapetalae</taxon>
        <taxon>rosids</taxon>
        <taxon>fabids</taxon>
        <taxon>Fabales</taxon>
        <taxon>Fabaceae</taxon>
        <taxon>Papilionoideae</taxon>
        <taxon>50 kb inversion clade</taxon>
        <taxon>NPAAA clade</taxon>
        <taxon>indigoferoid/millettioid clade</taxon>
        <taxon>Phaseoleae</taxon>
        <taxon>Glycine</taxon>
        <taxon>Glycine subgen. Soja</taxon>
    </lineage>
</organism>
<evidence type="ECO:0000256" key="1">
    <source>
        <dbReference type="ARBA" id="ARBA00023016"/>
    </source>
</evidence>
<keyword evidence="6" id="KW-1185">Reference proteome</keyword>
<dbReference type="AlphaFoldDB" id="A0A445GYM9"/>
<evidence type="ECO:0000313" key="6">
    <source>
        <dbReference type="Proteomes" id="UP000289340"/>
    </source>
</evidence>
<dbReference type="Proteomes" id="UP000289340">
    <property type="component" value="Chromosome 15"/>
</dbReference>